<sequence length="521" mass="54791">MRYQPWADPDGYSSPETDAAGDPDVDEIAHLLAAAGGDATPGGAAMTDAMVRTGPDPDWVPEADHDTPEDLARLREVEAVLDQRWPETRIEPSLERIRALCDVLGEPQRSYPVVHVAGTNGKSSVTRMIDALLTRIGPRTGRYTSPHLQQVTERIAIDGRPVSARRYVETWQEIAPFVGVVDRARDAVDGVHCSKFEVLTAMAFAAFADAPVDVAVLETGLGGSWDATNVADAAVAAITPIGMDHMAYLGDTIEEIAKEKAGIIKPGSVALLAQQTPEVAQVLLERAVEVDAEVARSGVEFGVLERSVAVGGQQLRLQGLGGEYDDIYLPLFGEHQAGNAALALASVEAFFGAGSSRRLDIDAVRDAFAAVRVPGRLERMRSAPTVIVDAAHNPHGAAAAAAAVRAEFSFRRLVGVVAVMGDKDADGILESLEPILDEIVVTGMGSPRAMDPDELGGLAVGRFGADRVVVETRMDAALETAISMAEETSDDEESVAGGGVLVIGSVVAAGEARTLLGGEPA</sequence>
<dbReference type="PANTHER" id="PTHR11136">
    <property type="entry name" value="FOLYLPOLYGLUTAMATE SYNTHASE-RELATED"/>
    <property type="match status" value="1"/>
</dbReference>
<evidence type="ECO:0000313" key="13">
    <source>
        <dbReference type="EMBL" id="MFC5060945.1"/>
    </source>
</evidence>
<evidence type="ECO:0000256" key="3">
    <source>
        <dbReference type="ARBA" id="ARBA00022598"/>
    </source>
</evidence>
<keyword evidence="3 13" id="KW-0436">Ligase</keyword>
<evidence type="ECO:0000256" key="7">
    <source>
        <dbReference type="ARBA" id="ARBA00022842"/>
    </source>
</evidence>
<organism evidence="13 14">
    <name type="scientific">Actinomycetospora atypica</name>
    <dbReference type="NCBI Taxonomy" id="1290095"/>
    <lineage>
        <taxon>Bacteria</taxon>
        <taxon>Bacillati</taxon>
        <taxon>Actinomycetota</taxon>
        <taxon>Actinomycetes</taxon>
        <taxon>Pseudonocardiales</taxon>
        <taxon>Pseudonocardiaceae</taxon>
        <taxon>Actinomycetospora</taxon>
    </lineage>
</organism>
<feature type="domain" description="Mur ligase central" evidence="12">
    <location>
        <begin position="202"/>
        <end position="346"/>
    </location>
</feature>
<dbReference type="SUPFAM" id="SSF53244">
    <property type="entry name" value="MurD-like peptide ligases, peptide-binding domain"/>
    <property type="match status" value="1"/>
</dbReference>
<feature type="region of interest" description="Disordered" evidence="10">
    <location>
        <begin position="1"/>
        <end position="23"/>
    </location>
</feature>
<dbReference type="EC" id="6.3.2.17" evidence="2"/>
<evidence type="ECO:0000256" key="10">
    <source>
        <dbReference type="SAM" id="MobiDB-lite"/>
    </source>
</evidence>
<dbReference type="PANTHER" id="PTHR11136:SF0">
    <property type="entry name" value="DIHYDROFOLATE SYNTHETASE-RELATED"/>
    <property type="match status" value="1"/>
</dbReference>
<comment type="similarity">
    <text evidence="1">Belongs to the folylpolyglutamate synthase family.</text>
</comment>
<keyword evidence="6" id="KW-0067">ATP-binding</keyword>
<dbReference type="Gene3D" id="3.40.1190.10">
    <property type="entry name" value="Mur-like, catalytic domain"/>
    <property type="match status" value="1"/>
</dbReference>
<dbReference type="InterPro" id="IPR013221">
    <property type="entry name" value="Mur_ligase_cen"/>
</dbReference>
<evidence type="ECO:0000313" key="14">
    <source>
        <dbReference type="Proteomes" id="UP001595947"/>
    </source>
</evidence>
<accession>A0ABV9YE28</accession>
<keyword evidence="5" id="KW-0547">Nucleotide-binding</keyword>
<dbReference type="NCBIfam" id="NF047860">
    <property type="entry name" value="Tet-DihydfolSynFolCMyb"/>
    <property type="match status" value="1"/>
</dbReference>
<evidence type="ECO:0000256" key="5">
    <source>
        <dbReference type="ARBA" id="ARBA00022741"/>
    </source>
</evidence>
<comment type="caution">
    <text evidence="13">The sequence shown here is derived from an EMBL/GenBank/DDBJ whole genome shotgun (WGS) entry which is preliminary data.</text>
</comment>
<comment type="catalytic activity">
    <reaction evidence="9">
        <text>(6S)-5,6,7,8-tetrahydrofolyl-(gamma-L-Glu)(n) + L-glutamate + ATP = (6S)-5,6,7,8-tetrahydrofolyl-(gamma-L-Glu)(n+1) + ADP + phosphate + H(+)</text>
        <dbReference type="Rhea" id="RHEA:10580"/>
        <dbReference type="Rhea" id="RHEA-COMP:14738"/>
        <dbReference type="Rhea" id="RHEA-COMP:14740"/>
        <dbReference type="ChEBI" id="CHEBI:15378"/>
        <dbReference type="ChEBI" id="CHEBI:29985"/>
        <dbReference type="ChEBI" id="CHEBI:30616"/>
        <dbReference type="ChEBI" id="CHEBI:43474"/>
        <dbReference type="ChEBI" id="CHEBI:141005"/>
        <dbReference type="ChEBI" id="CHEBI:456216"/>
        <dbReference type="EC" id="6.3.2.17"/>
    </reaction>
</comment>
<name>A0ABV9YE28_9PSEU</name>
<keyword evidence="14" id="KW-1185">Reference proteome</keyword>
<evidence type="ECO:0000256" key="4">
    <source>
        <dbReference type="ARBA" id="ARBA00022723"/>
    </source>
</evidence>
<evidence type="ECO:0000259" key="12">
    <source>
        <dbReference type="Pfam" id="PF08245"/>
    </source>
</evidence>
<evidence type="ECO:0000256" key="6">
    <source>
        <dbReference type="ARBA" id="ARBA00022840"/>
    </source>
</evidence>
<dbReference type="EMBL" id="JBHSIV010000002">
    <property type="protein sequence ID" value="MFC5060945.1"/>
    <property type="molecule type" value="Genomic_DNA"/>
</dbReference>
<gene>
    <name evidence="13" type="ORF">ACFPBZ_01910</name>
</gene>
<evidence type="ECO:0000256" key="8">
    <source>
        <dbReference type="ARBA" id="ARBA00030592"/>
    </source>
</evidence>
<keyword evidence="4" id="KW-0479">Metal-binding</keyword>
<feature type="domain" description="Mur ligase C-terminal" evidence="11">
    <location>
        <begin position="375"/>
        <end position="487"/>
    </location>
</feature>
<dbReference type="RefSeq" id="WP_378034302.1">
    <property type="nucleotide sequence ID" value="NZ_JBHSIV010000002.1"/>
</dbReference>
<evidence type="ECO:0000256" key="1">
    <source>
        <dbReference type="ARBA" id="ARBA00008276"/>
    </source>
</evidence>
<dbReference type="Gene3D" id="3.90.190.20">
    <property type="entry name" value="Mur ligase, C-terminal domain"/>
    <property type="match status" value="1"/>
</dbReference>
<dbReference type="GO" id="GO:0016874">
    <property type="term" value="F:ligase activity"/>
    <property type="evidence" value="ECO:0007669"/>
    <property type="project" value="UniProtKB-KW"/>
</dbReference>
<dbReference type="InterPro" id="IPR001645">
    <property type="entry name" value="Folylpolyglutamate_synth"/>
</dbReference>
<protein>
    <recommendedName>
        <fullName evidence="2">tetrahydrofolate synthase</fullName>
        <ecNumber evidence="2">6.3.2.17</ecNumber>
    </recommendedName>
    <alternativeName>
        <fullName evidence="8">Tetrahydrofolylpolyglutamate synthase</fullName>
    </alternativeName>
</protein>
<dbReference type="Proteomes" id="UP001595947">
    <property type="component" value="Unassembled WGS sequence"/>
</dbReference>
<dbReference type="InterPro" id="IPR036615">
    <property type="entry name" value="Mur_ligase_C_dom_sf"/>
</dbReference>
<evidence type="ECO:0000256" key="2">
    <source>
        <dbReference type="ARBA" id="ARBA00013025"/>
    </source>
</evidence>
<dbReference type="SUPFAM" id="SSF53623">
    <property type="entry name" value="MurD-like peptide ligases, catalytic domain"/>
    <property type="match status" value="1"/>
</dbReference>
<dbReference type="InterPro" id="IPR004101">
    <property type="entry name" value="Mur_ligase_C"/>
</dbReference>
<proteinExistence type="inferred from homology"/>
<dbReference type="NCBIfam" id="TIGR01499">
    <property type="entry name" value="folC"/>
    <property type="match status" value="1"/>
</dbReference>
<dbReference type="Pfam" id="PF02875">
    <property type="entry name" value="Mur_ligase_C"/>
    <property type="match status" value="1"/>
</dbReference>
<dbReference type="Pfam" id="PF08245">
    <property type="entry name" value="Mur_ligase_M"/>
    <property type="match status" value="1"/>
</dbReference>
<evidence type="ECO:0000259" key="11">
    <source>
        <dbReference type="Pfam" id="PF02875"/>
    </source>
</evidence>
<dbReference type="InterPro" id="IPR036565">
    <property type="entry name" value="Mur-like_cat_sf"/>
</dbReference>
<keyword evidence="7" id="KW-0460">Magnesium</keyword>
<evidence type="ECO:0000256" key="9">
    <source>
        <dbReference type="ARBA" id="ARBA00047493"/>
    </source>
</evidence>
<reference evidence="14" key="1">
    <citation type="journal article" date="2019" name="Int. J. Syst. Evol. Microbiol.">
        <title>The Global Catalogue of Microorganisms (GCM) 10K type strain sequencing project: providing services to taxonomists for standard genome sequencing and annotation.</title>
        <authorList>
            <consortium name="The Broad Institute Genomics Platform"/>
            <consortium name="The Broad Institute Genome Sequencing Center for Infectious Disease"/>
            <person name="Wu L."/>
            <person name="Ma J."/>
        </authorList>
    </citation>
    <scope>NUCLEOTIDE SEQUENCE [LARGE SCALE GENOMIC DNA]</scope>
    <source>
        <strain evidence="14">CGMCC 4.7093</strain>
    </source>
</reference>